<gene>
    <name evidence="2" type="ORF">ZEAMMB73_Zm00001d002429</name>
</gene>
<reference evidence="2" key="1">
    <citation type="submission" date="2015-12" db="EMBL/GenBank/DDBJ databases">
        <title>Update maize B73 reference genome by single molecule sequencing technologies.</title>
        <authorList>
            <consortium name="Maize Genome Sequencing Project"/>
            <person name="Ware D."/>
        </authorList>
    </citation>
    <scope>NUCLEOTIDE SEQUENCE [LARGE SCALE GENOMIC DNA]</scope>
    <source>
        <tissue evidence="2">Seedling</tissue>
    </source>
</reference>
<evidence type="ECO:0000313" key="2">
    <source>
        <dbReference type="EMBL" id="ONM14294.1"/>
    </source>
</evidence>
<evidence type="ECO:0000256" key="1">
    <source>
        <dbReference type="SAM" id="MobiDB-lite"/>
    </source>
</evidence>
<name>A0A1D6E0P1_MAIZE</name>
<accession>A0A1D6E0P1</accession>
<sequence>MRTVLLAIAVDSPGFTPLSRVCVWLPCSWVRALLRQEGGPGARAVPAYGRQEVAVLQGGRPGLQVLRAPHAPRPQPFKKACGSAARAPAARPAAAAAAGPRAHRWLPEPPHVPIHPRRQRRRRRRGRWWCWWRWHVRPGAHLSAAHGQCRCLRDCCWWREQRSQVLCLRGEVSVGRAQPALVRRRRHGRVNGQLVAPVAVPNRRHVPGHKLPSVRRAERSGREHHRLAAQDAEGAPLLLRERLRDPEAGEPDAAPLLRRVAQVEGLVAGAERGQQPRLLGHPALHLHPHGALRLQHQLQIAEWNTVKMNLSNHADPNISELTTLCCWPGLIVP</sequence>
<dbReference type="EMBL" id="CM007648">
    <property type="protein sequence ID" value="ONM14294.1"/>
    <property type="molecule type" value="Genomic_DNA"/>
</dbReference>
<dbReference type="AlphaFoldDB" id="A0A1D6E0P1"/>
<proteinExistence type="predicted"/>
<protein>
    <submittedName>
        <fullName evidence="2">Putative growth-regulating factor 6</fullName>
    </submittedName>
</protein>
<organism evidence="2">
    <name type="scientific">Zea mays</name>
    <name type="common">Maize</name>
    <dbReference type="NCBI Taxonomy" id="4577"/>
    <lineage>
        <taxon>Eukaryota</taxon>
        <taxon>Viridiplantae</taxon>
        <taxon>Streptophyta</taxon>
        <taxon>Embryophyta</taxon>
        <taxon>Tracheophyta</taxon>
        <taxon>Spermatophyta</taxon>
        <taxon>Magnoliopsida</taxon>
        <taxon>Liliopsida</taxon>
        <taxon>Poales</taxon>
        <taxon>Poaceae</taxon>
        <taxon>PACMAD clade</taxon>
        <taxon>Panicoideae</taxon>
        <taxon>Andropogonodae</taxon>
        <taxon>Andropogoneae</taxon>
        <taxon>Tripsacinae</taxon>
        <taxon>Zea</taxon>
    </lineage>
</organism>
<feature type="region of interest" description="Disordered" evidence="1">
    <location>
        <begin position="203"/>
        <end position="231"/>
    </location>
</feature>